<evidence type="ECO:0000313" key="2">
    <source>
        <dbReference type="EMBL" id="HEA18296.1"/>
    </source>
</evidence>
<feature type="domain" description="Lipoyl-binding" evidence="1">
    <location>
        <begin position="2"/>
        <end position="74"/>
    </location>
</feature>
<proteinExistence type="predicted"/>
<sequence length="87" mass="9354">MDIKVPELKGVMGKATISAIYVNEGDTVVRDQTLFDVDFDKVVLEVVAASAGVVHSFSAKQGDLAISDQVVMQLREIAVAEQTTSEQ</sequence>
<comment type="caution">
    <text evidence="2">The sequence shown here is derived from an EMBL/GenBank/DDBJ whole genome shotgun (WGS) entry which is preliminary data.</text>
</comment>
<dbReference type="InterPro" id="IPR000089">
    <property type="entry name" value="Biotin_lipoyl"/>
</dbReference>
<accession>A0A7V1D1N8</accession>
<evidence type="ECO:0000259" key="1">
    <source>
        <dbReference type="Pfam" id="PF00364"/>
    </source>
</evidence>
<reference evidence="2" key="1">
    <citation type="journal article" date="2020" name="mSystems">
        <title>Genome- and Community-Level Interaction Insights into Carbon Utilization and Element Cycling Functions of Hydrothermarchaeota in Hydrothermal Sediment.</title>
        <authorList>
            <person name="Zhou Z."/>
            <person name="Liu Y."/>
            <person name="Xu W."/>
            <person name="Pan J."/>
            <person name="Luo Z.H."/>
            <person name="Li M."/>
        </authorList>
    </citation>
    <scope>NUCLEOTIDE SEQUENCE [LARGE SCALE GENOMIC DNA]</scope>
    <source>
        <strain evidence="2">HyVt-346</strain>
    </source>
</reference>
<dbReference type="RefSeq" id="WP_304184349.1">
    <property type="nucleotide sequence ID" value="NZ_DRGM01000179.1"/>
</dbReference>
<dbReference type="CDD" id="cd06849">
    <property type="entry name" value="lipoyl_domain"/>
    <property type="match status" value="1"/>
</dbReference>
<dbReference type="InterPro" id="IPR011053">
    <property type="entry name" value="Single_hybrid_motif"/>
</dbReference>
<protein>
    <recommendedName>
        <fullName evidence="1">Lipoyl-binding domain-containing protein</fullName>
    </recommendedName>
</protein>
<dbReference type="AlphaFoldDB" id="A0A7V1D1N8"/>
<dbReference type="SUPFAM" id="SSF51230">
    <property type="entry name" value="Single hybrid motif"/>
    <property type="match status" value="1"/>
</dbReference>
<dbReference type="Gene3D" id="2.40.50.100">
    <property type="match status" value="1"/>
</dbReference>
<name>A0A7V1D1N8_9GAMM</name>
<dbReference type="EMBL" id="DRGM01000179">
    <property type="protein sequence ID" value="HEA18296.1"/>
    <property type="molecule type" value="Genomic_DNA"/>
</dbReference>
<dbReference type="Pfam" id="PF00364">
    <property type="entry name" value="Biotin_lipoyl"/>
    <property type="match status" value="1"/>
</dbReference>
<organism evidence="2">
    <name type="scientific">Pseudoalteromonas prydzensis</name>
    <dbReference type="NCBI Taxonomy" id="182141"/>
    <lineage>
        <taxon>Bacteria</taxon>
        <taxon>Pseudomonadati</taxon>
        <taxon>Pseudomonadota</taxon>
        <taxon>Gammaproteobacteria</taxon>
        <taxon>Alteromonadales</taxon>
        <taxon>Pseudoalteromonadaceae</taxon>
        <taxon>Pseudoalteromonas</taxon>
    </lineage>
</organism>
<gene>
    <name evidence="2" type="ORF">ENH88_17995</name>
</gene>
<dbReference type="Proteomes" id="UP000886188">
    <property type="component" value="Unassembled WGS sequence"/>
</dbReference>